<dbReference type="GO" id="GO:0016042">
    <property type="term" value="P:lipid catabolic process"/>
    <property type="evidence" value="ECO:0007669"/>
    <property type="project" value="UniProtKB-UniRule"/>
</dbReference>
<dbReference type="PANTHER" id="PTHR32176:SF92">
    <property type="entry name" value="XYLOSE ISOMERASE"/>
    <property type="match status" value="1"/>
</dbReference>
<feature type="domain" description="PNPLA" evidence="4">
    <location>
        <begin position="9"/>
        <end position="195"/>
    </location>
</feature>
<feature type="short sequence motif" description="DGA/G" evidence="3">
    <location>
        <begin position="182"/>
        <end position="184"/>
    </location>
</feature>
<dbReference type="AlphaFoldDB" id="A0A3E4HH90"/>
<dbReference type="SUPFAM" id="SSF52151">
    <property type="entry name" value="FabD/lysophospholipase-like"/>
    <property type="match status" value="1"/>
</dbReference>
<feature type="short sequence motif" description="GXGXXG" evidence="3">
    <location>
        <begin position="13"/>
        <end position="18"/>
    </location>
</feature>
<evidence type="ECO:0000313" key="9">
    <source>
        <dbReference type="Proteomes" id="UP000285469"/>
    </source>
</evidence>
<dbReference type="EMBL" id="QSTG01000006">
    <property type="protein sequence ID" value="RGM46000.1"/>
    <property type="molecule type" value="Genomic_DNA"/>
</dbReference>
<evidence type="ECO:0000313" key="5">
    <source>
        <dbReference type="EMBL" id="MCB7281876.1"/>
    </source>
</evidence>
<organism evidence="6 8">
    <name type="scientific">Phocaeicola vulgatus</name>
    <name type="common">Bacteroides vulgatus</name>
    <dbReference type="NCBI Taxonomy" id="821"/>
    <lineage>
        <taxon>Bacteria</taxon>
        <taxon>Pseudomonadati</taxon>
        <taxon>Bacteroidota</taxon>
        <taxon>Bacteroidia</taxon>
        <taxon>Bacteroidales</taxon>
        <taxon>Bacteroidaceae</taxon>
        <taxon>Phocaeicola</taxon>
    </lineage>
</organism>
<dbReference type="EMBL" id="QSAI01000001">
    <property type="protein sequence ID" value="RGW50702.1"/>
    <property type="molecule type" value="Genomic_DNA"/>
</dbReference>
<protein>
    <submittedName>
        <fullName evidence="5 6">Patatin</fullName>
    </submittedName>
</protein>
<comment type="caution">
    <text evidence="6">The sequence shown here is derived from an EMBL/GenBank/DDBJ whole genome shotgun (WGS) entry which is preliminary data.</text>
</comment>
<keyword evidence="3" id="KW-0378">Hydrolase</keyword>
<proteinExistence type="inferred from homology"/>
<dbReference type="GO" id="GO:0004620">
    <property type="term" value="F:phospholipase activity"/>
    <property type="evidence" value="ECO:0007669"/>
    <property type="project" value="TreeGrafter"/>
</dbReference>
<feature type="active site" description="Proton acceptor" evidence="3">
    <location>
        <position position="182"/>
    </location>
</feature>
<keyword evidence="3" id="KW-0442">Lipid degradation</keyword>
<dbReference type="GO" id="GO:0047372">
    <property type="term" value="F:monoacylglycerol lipase activity"/>
    <property type="evidence" value="ECO:0007669"/>
    <property type="project" value="TreeGrafter"/>
</dbReference>
<dbReference type="NCBIfam" id="NF041079">
    <property type="entry name" value="CBASS_lipase"/>
    <property type="match status" value="1"/>
</dbReference>
<reference evidence="8 9" key="1">
    <citation type="submission" date="2018-08" db="EMBL/GenBank/DDBJ databases">
        <title>A genome reference for cultivated species of the human gut microbiota.</title>
        <authorList>
            <person name="Zou Y."/>
            <person name="Xue W."/>
            <person name="Luo G."/>
        </authorList>
    </citation>
    <scope>NUCLEOTIDE SEQUENCE [LARGE SCALE GENOMIC DNA]</scope>
    <source>
        <strain evidence="7 9">AF12-25</strain>
        <strain evidence="6 8">OM08-13BH</strain>
    </source>
</reference>
<keyword evidence="2 3" id="KW-0443">Lipid metabolism</keyword>
<dbReference type="PROSITE" id="PS51635">
    <property type="entry name" value="PNPLA"/>
    <property type="match status" value="1"/>
</dbReference>
<reference evidence="5" key="2">
    <citation type="submission" date="2021-10" db="EMBL/GenBank/DDBJ databases">
        <title>Collection of gut derived symbiotic bacterial strains cultured from healthy donors.</title>
        <authorList>
            <person name="Lin H."/>
            <person name="Littmann E."/>
            <person name="Kohout C."/>
            <person name="Pamer E.G."/>
        </authorList>
    </citation>
    <scope>NUCLEOTIDE SEQUENCE</scope>
    <source>
        <strain evidence="5">DFI.1.167</strain>
    </source>
</reference>
<dbReference type="RefSeq" id="WP_004312164.1">
    <property type="nucleotide sequence ID" value="NZ_DAWDIY010000012.1"/>
</dbReference>
<dbReference type="InterPro" id="IPR002641">
    <property type="entry name" value="PNPLA_dom"/>
</dbReference>
<feature type="short sequence motif" description="GXSXG" evidence="3">
    <location>
        <begin position="45"/>
        <end position="49"/>
    </location>
</feature>
<dbReference type="Proteomes" id="UP001199363">
    <property type="component" value="Unassembled WGS sequence"/>
</dbReference>
<evidence type="ECO:0000256" key="1">
    <source>
        <dbReference type="ARBA" id="ARBA00010240"/>
    </source>
</evidence>
<comment type="similarity">
    <text evidence="1">Belongs to the patatin family.</text>
</comment>
<evidence type="ECO:0000259" key="4">
    <source>
        <dbReference type="PROSITE" id="PS51635"/>
    </source>
</evidence>
<feature type="active site" description="Nucleophile" evidence="3">
    <location>
        <position position="47"/>
    </location>
</feature>
<evidence type="ECO:0000256" key="3">
    <source>
        <dbReference type="PROSITE-ProRule" id="PRU01161"/>
    </source>
</evidence>
<dbReference type="Pfam" id="PF01734">
    <property type="entry name" value="Patatin"/>
    <property type="match status" value="1"/>
</dbReference>
<evidence type="ECO:0000313" key="6">
    <source>
        <dbReference type="EMBL" id="RGM46000.1"/>
    </source>
</evidence>
<name>A0A3E4HH90_PHOVU</name>
<dbReference type="Proteomes" id="UP000261003">
    <property type="component" value="Unassembled WGS sequence"/>
</dbReference>
<sequence>MGKHPFKILCIDGGGIKGLFSAQILAKFEEVYDTKISEQFDLICGTSTGGIIALAASANISMSDVVNFYKEKGPKIFAQKRKKNLGKLWLKIKQICYKGKYSNEELRKALAEVFKDKKIYESSNLLCIPAFDIITATPRVFKRDYKKFTEDNKKTYVDVALATSAAPTYLPIHNLESSQYVDGGVWANNPSLVGLMEFLYQFANDERFNGVDILSISSLEVAQGNAPKRNYNSFIDWNENLIELFSIGQAKNMTKLFEFLDGKLKFPMNYVRITNEPLSAEHMRNISMDNASDRSLKILQSIGNATAIKAKMDPKVERFFTTGKTLYF</sequence>
<evidence type="ECO:0000313" key="8">
    <source>
        <dbReference type="Proteomes" id="UP000261003"/>
    </source>
</evidence>
<dbReference type="PANTHER" id="PTHR32176">
    <property type="entry name" value="XYLOSE ISOMERASE"/>
    <property type="match status" value="1"/>
</dbReference>
<dbReference type="InterPro" id="IPR016035">
    <property type="entry name" value="Acyl_Trfase/lysoPLipase"/>
</dbReference>
<dbReference type="EMBL" id="JAJCQG010000038">
    <property type="protein sequence ID" value="MCB7281876.1"/>
    <property type="molecule type" value="Genomic_DNA"/>
</dbReference>
<dbReference type="CDD" id="cd07199">
    <property type="entry name" value="Pat17_PNPLA8_PNPLA9_like"/>
    <property type="match status" value="1"/>
</dbReference>
<evidence type="ECO:0000313" key="7">
    <source>
        <dbReference type="EMBL" id="RGW50702.1"/>
    </source>
</evidence>
<evidence type="ECO:0000256" key="2">
    <source>
        <dbReference type="ARBA" id="ARBA00023098"/>
    </source>
</evidence>
<gene>
    <name evidence="7" type="ORF">DWV70_00440</name>
    <name evidence="6" type="ORF">DXC16_05515</name>
    <name evidence="5" type="ORF">LI282_12620</name>
</gene>
<dbReference type="Gene3D" id="3.40.1090.10">
    <property type="entry name" value="Cytosolic phospholipase A2 catalytic domain"/>
    <property type="match status" value="1"/>
</dbReference>
<dbReference type="Proteomes" id="UP000285469">
    <property type="component" value="Unassembled WGS sequence"/>
</dbReference>
<accession>A0A3E4HH90</accession>